<evidence type="ECO:0000313" key="1">
    <source>
        <dbReference type="EMBL" id="KCW71425.1"/>
    </source>
</evidence>
<dbReference type="STRING" id="71139.A0A059C0L3"/>
<gene>
    <name evidence="1" type="ORF">EUGRSUZ_F04486</name>
</gene>
<dbReference type="EMBL" id="KK198758">
    <property type="protein sequence ID" value="KCW71425.1"/>
    <property type="molecule type" value="Genomic_DNA"/>
</dbReference>
<protein>
    <submittedName>
        <fullName evidence="1">Uncharacterized protein</fullName>
    </submittedName>
</protein>
<proteinExistence type="predicted"/>
<sequence length="113" mass="13471">MNCPKESDRDFYSIFAEFCFGEFQVWSTKILRLCRFSWLRGGAFNGSCRSKDLVFVYFCHGDLLAQLYPNFTEGAIPFFTLNWSKYVELSNIWSFFFVYYMDDPIYKIMIGNF</sequence>
<dbReference type="Gramene" id="KCW71425">
    <property type="protein sequence ID" value="KCW71425"/>
    <property type="gene ID" value="EUGRSUZ_F04486"/>
</dbReference>
<dbReference type="AlphaFoldDB" id="A0A059C0L3"/>
<dbReference type="InParanoid" id="A0A059C0L3"/>
<organism evidence="1">
    <name type="scientific">Eucalyptus grandis</name>
    <name type="common">Flooded gum</name>
    <dbReference type="NCBI Taxonomy" id="71139"/>
    <lineage>
        <taxon>Eukaryota</taxon>
        <taxon>Viridiplantae</taxon>
        <taxon>Streptophyta</taxon>
        <taxon>Embryophyta</taxon>
        <taxon>Tracheophyta</taxon>
        <taxon>Spermatophyta</taxon>
        <taxon>Magnoliopsida</taxon>
        <taxon>eudicotyledons</taxon>
        <taxon>Gunneridae</taxon>
        <taxon>Pentapetalae</taxon>
        <taxon>rosids</taxon>
        <taxon>malvids</taxon>
        <taxon>Myrtales</taxon>
        <taxon>Myrtaceae</taxon>
        <taxon>Myrtoideae</taxon>
        <taxon>Eucalypteae</taxon>
        <taxon>Eucalyptus</taxon>
    </lineage>
</organism>
<reference evidence="1" key="1">
    <citation type="submission" date="2013-07" db="EMBL/GenBank/DDBJ databases">
        <title>The genome of Eucalyptus grandis.</title>
        <authorList>
            <person name="Schmutz J."/>
            <person name="Hayes R."/>
            <person name="Myburg A."/>
            <person name="Tuskan G."/>
            <person name="Grattapaglia D."/>
            <person name="Rokhsar D.S."/>
        </authorList>
    </citation>
    <scope>NUCLEOTIDE SEQUENCE</scope>
    <source>
        <tissue evidence="1">Leaf extractions</tissue>
    </source>
</reference>
<accession>A0A059C0L3</accession>
<name>A0A059C0L3_EUCGR</name>